<dbReference type="RefSeq" id="XP_064851152.1">
    <property type="nucleotide sequence ID" value="XM_064995080.1"/>
</dbReference>
<evidence type="ECO:0000256" key="1">
    <source>
        <dbReference type="ARBA" id="ARBA00004090"/>
    </source>
</evidence>
<keyword evidence="6" id="KW-0175">Coiled coil</keyword>
<feature type="region of interest" description="Disordered" evidence="9">
    <location>
        <begin position="1"/>
        <end position="26"/>
    </location>
</feature>
<accession>A0AAV5QH90</accession>
<evidence type="ECO:0000256" key="5">
    <source>
        <dbReference type="ARBA" id="ARBA00022552"/>
    </source>
</evidence>
<dbReference type="GO" id="GO:0006364">
    <property type="term" value="P:rRNA processing"/>
    <property type="evidence" value="ECO:0007669"/>
    <property type="project" value="UniProtKB-UniRule"/>
</dbReference>
<keyword evidence="11" id="KW-1185">Reference proteome</keyword>
<evidence type="ECO:0000256" key="2">
    <source>
        <dbReference type="ARBA" id="ARBA00004604"/>
    </source>
</evidence>
<feature type="compositionally biased region" description="Basic residues" evidence="9">
    <location>
        <begin position="98"/>
        <end position="112"/>
    </location>
</feature>
<dbReference type="Proteomes" id="UP001360560">
    <property type="component" value="Unassembled WGS sequence"/>
</dbReference>
<evidence type="ECO:0000256" key="9">
    <source>
        <dbReference type="SAM" id="MobiDB-lite"/>
    </source>
</evidence>
<proteinExistence type="inferred from homology"/>
<keyword evidence="7 8" id="KW-0539">Nucleus</keyword>
<comment type="similarity">
    <text evidence="3 8">Belongs to the CGR1 family.</text>
</comment>
<dbReference type="InterPro" id="IPR005579">
    <property type="entry name" value="Cgr1-like"/>
</dbReference>
<dbReference type="GO" id="GO:0005730">
    <property type="term" value="C:nucleolus"/>
    <property type="evidence" value="ECO:0007669"/>
    <property type="project" value="UniProtKB-SubCell"/>
</dbReference>
<evidence type="ECO:0000256" key="3">
    <source>
        <dbReference type="ARBA" id="ARBA00007869"/>
    </source>
</evidence>
<feature type="region of interest" description="Disordered" evidence="9">
    <location>
        <begin position="64"/>
        <end position="121"/>
    </location>
</feature>
<keyword evidence="5 8" id="KW-0698">rRNA processing</keyword>
<dbReference type="GeneID" id="90072131"/>
<gene>
    <name evidence="10" type="ORF">DASC09_014770</name>
</gene>
<dbReference type="AlphaFoldDB" id="A0AAV5QH90"/>
<dbReference type="Pfam" id="PF03879">
    <property type="entry name" value="Cgr1"/>
    <property type="match status" value="1"/>
</dbReference>
<comment type="caution">
    <text evidence="10">The sequence shown here is derived from an EMBL/GenBank/DDBJ whole genome shotgun (WGS) entry which is preliminary data.</text>
</comment>
<protein>
    <recommendedName>
        <fullName evidence="8">rRNA-processing protein</fullName>
    </recommendedName>
</protein>
<evidence type="ECO:0000313" key="11">
    <source>
        <dbReference type="Proteomes" id="UP001360560"/>
    </source>
</evidence>
<comment type="function">
    <text evidence="1 8">Involved in nucleolar integrity and required for processing of the pre-rRNA for the 60S ribosome subunit.</text>
</comment>
<feature type="compositionally biased region" description="Polar residues" evidence="9">
    <location>
        <begin position="1"/>
        <end position="17"/>
    </location>
</feature>
<evidence type="ECO:0000256" key="6">
    <source>
        <dbReference type="ARBA" id="ARBA00023054"/>
    </source>
</evidence>
<reference evidence="10 11" key="1">
    <citation type="journal article" date="2023" name="Elife">
        <title>Identification of key yeast species and microbe-microbe interactions impacting larval growth of Drosophila in the wild.</title>
        <authorList>
            <person name="Mure A."/>
            <person name="Sugiura Y."/>
            <person name="Maeda R."/>
            <person name="Honda K."/>
            <person name="Sakurai N."/>
            <person name="Takahashi Y."/>
            <person name="Watada M."/>
            <person name="Katoh T."/>
            <person name="Gotoh A."/>
            <person name="Gotoh Y."/>
            <person name="Taniguchi I."/>
            <person name="Nakamura K."/>
            <person name="Hayashi T."/>
            <person name="Katayama T."/>
            <person name="Uemura T."/>
            <person name="Hattori Y."/>
        </authorList>
    </citation>
    <scope>NUCLEOTIDE SEQUENCE [LARGE SCALE GENOMIC DNA]</scope>
    <source>
        <strain evidence="10 11">SC-9</strain>
    </source>
</reference>
<keyword evidence="4 8" id="KW-0690">Ribosome biogenesis</keyword>
<evidence type="ECO:0000256" key="4">
    <source>
        <dbReference type="ARBA" id="ARBA00022517"/>
    </source>
</evidence>
<comment type="subcellular location">
    <subcellularLocation>
        <location evidence="2 8">Nucleus</location>
        <location evidence="2 8">Nucleolus</location>
    </subcellularLocation>
</comment>
<evidence type="ECO:0000256" key="7">
    <source>
        <dbReference type="ARBA" id="ARBA00023242"/>
    </source>
</evidence>
<evidence type="ECO:0000313" key="10">
    <source>
        <dbReference type="EMBL" id="GMM34152.1"/>
    </source>
</evidence>
<sequence>MAETEIVNNKKLTQGSRVSGKPWKTEKKSLNISLNHKTNQLGFNERKQRQEQEKLVKQKLAAMKEEKINEKKAKTEERKKRQEEKLEKERYQRLAEKYHKKKVERMRRKEKRNKLLSDGKK</sequence>
<dbReference type="EMBL" id="BTFZ01000002">
    <property type="protein sequence ID" value="GMM34152.1"/>
    <property type="molecule type" value="Genomic_DNA"/>
</dbReference>
<feature type="compositionally biased region" description="Basic and acidic residues" evidence="9">
    <location>
        <begin position="64"/>
        <end position="97"/>
    </location>
</feature>
<organism evidence="10 11">
    <name type="scientific">Saccharomycopsis crataegensis</name>
    <dbReference type="NCBI Taxonomy" id="43959"/>
    <lineage>
        <taxon>Eukaryota</taxon>
        <taxon>Fungi</taxon>
        <taxon>Dikarya</taxon>
        <taxon>Ascomycota</taxon>
        <taxon>Saccharomycotina</taxon>
        <taxon>Saccharomycetes</taxon>
        <taxon>Saccharomycopsidaceae</taxon>
        <taxon>Saccharomycopsis</taxon>
    </lineage>
</organism>
<name>A0AAV5QH90_9ASCO</name>
<evidence type="ECO:0000256" key="8">
    <source>
        <dbReference type="RuleBase" id="RU363084"/>
    </source>
</evidence>